<dbReference type="Pfam" id="PF01966">
    <property type="entry name" value="HD"/>
    <property type="match status" value="1"/>
</dbReference>
<dbReference type="Gene3D" id="3.30.450.40">
    <property type="match status" value="1"/>
</dbReference>
<gene>
    <name evidence="2" type="ORF">KDW03_08155</name>
</gene>
<evidence type="ECO:0000313" key="2">
    <source>
        <dbReference type="EMBL" id="URA09460.1"/>
    </source>
</evidence>
<dbReference type="SMART" id="SM00471">
    <property type="entry name" value="HDc"/>
    <property type="match status" value="1"/>
</dbReference>
<dbReference type="KEGG" id="taqu:KDW03_08155"/>
<accession>A0AAX3BB26</accession>
<dbReference type="EMBL" id="CP073355">
    <property type="protein sequence ID" value="URA09460.1"/>
    <property type="molecule type" value="Genomic_DNA"/>
</dbReference>
<reference evidence="2" key="1">
    <citation type="submission" date="2021-04" db="EMBL/GenBank/DDBJ databases">
        <authorList>
            <person name="Postec A."/>
        </authorList>
    </citation>
    <scope>NUCLEOTIDE SEQUENCE</scope>
    <source>
        <strain evidence="2">F1F22</strain>
    </source>
</reference>
<dbReference type="PROSITE" id="PS51832">
    <property type="entry name" value="HD_GYP"/>
    <property type="match status" value="1"/>
</dbReference>
<feature type="domain" description="HD-GYP" evidence="1">
    <location>
        <begin position="182"/>
        <end position="401"/>
    </location>
</feature>
<dbReference type="InterPro" id="IPR003018">
    <property type="entry name" value="GAF"/>
</dbReference>
<dbReference type="InterPro" id="IPR006674">
    <property type="entry name" value="HD_domain"/>
</dbReference>
<dbReference type="InterPro" id="IPR037522">
    <property type="entry name" value="HD_GYP_dom"/>
</dbReference>
<keyword evidence="3" id="KW-1185">Reference proteome</keyword>
<dbReference type="InterPro" id="IPR029016">
    <property type="entry name" value="GAF-like_dom_sf"/>
</dbReference>
<dbReference type="PANTHER" id="PTHR43155:SF2">
    <property type="entry name" value="CYCLIC DI-GMP PHOSPHODIESTERASE PA4108"/>
    <property type="match status" value="1"/>
</dbReference>
<reference evidence="2" key="2">
    <citation type="submission" date="2022-06" db="EMBL/GenBank/DDBJ databases">
        <title>Thermospira aquatica gen. nov., sp. nov.</title>
        <authorList>
            <person name="Ben Ali Gam Z."/>
            <person name="Labat M."/>
        </authorList>
    </citation>
    <scope>NUCLEOTIDE SEQUENCE</scope>
    <source>
        <strain evidence="2">F1F22</strain>
    </source>
</reference>
<dbReference type="SUPFAM" id="SSF55781">
    <property type="entry name" value="GAF domain-like"/>
    <property type="match status" value="1"/>
</dbReference>
<dbReference type="SUPFAM" id="SSF109604">
    <property type="entry name" value="HD-domain/PDEase-like"/>
    <property type="match status" value="1"/>
</dbReference>
<evidence type="ECO:0000259" key="1">
    <source>
        <dbReference type="PROSITE" id="PS51832"/>
    </source>
</evidence>
<dbReference type="PANTHER" id="PTHR43155">
    <property type="entry name" value="CYCLIC DI-GMP PHOSPHODIESTERASE PA4108-RELATED"/>
    <property type="match status" value="1"/>
</dbReference>
<dbReference type="Gene3D" id="1.10.3210.10">
    <property type="entry name" value="Hypothetical protein af1432"/>
    <property type="match status" value="1"/>
</dbReference>
<name>A0AAX3BB26_9SPIR</name>
<dbReference type="InterPro" id="IPR003607">
    <property type="entry name" value="HD/PDEase_dom"/>
</dbReference>
<dbReference type="CDD" id="cd00077">
    <property type="entry name" value="HDc"/>
    <property type="match status" value="1"/>
</dbReference>
<sequence>MALSKRRIEELLSITEKLNRIRDIDALLDHILYEARSFTGAEAGSIFLREGKYLKFSYVQNDALAKIDETNNKYIYSIFEIEINKYSLAGYVAQTGESLNIPDVYRLKDTDYTFNRDFDQIAHYRTKSVLAVPLVTSQGTVIGVMQIINKKNRDGKVVSFTRDDIQLVNFFANNASVAIERAIMTREIILRMIKMTELRDPKETGNHVNRVGSYAIEIYDRWAKKRGISDKEIRLYKDTLRIAAMLHDVGKVAVSDVILKKPGKLTESEFAVIKAHPVYGARLFADSVSDWDKLAAEVSLNHHEKWDGTGYPGYVKDIFADPVEFGPGKKGEEIPISGRIVALADVYDALISRRVYKDPWDEEKVLAYIRSESGKQFDPEVVEAFFEIYDVIKAIRAKYSDKENV</sequence>
<dbReference type="AlphaFoldDB" id="A0AAX3BB26"/>
<organism evidence="2 3">
    <name type="scientific">Thermospira aquatica</name>
    <dbReference type="NCBI Taxonomy" id="2828656"/>
    <lineage>
        <taxon>Bacteria</taxon>
        <taxon>Pseudomonadati</taxon>
        <taxon>Spirochaetota</taxon>
        <taxon>Spirochaetia</taxon>
        <taxon>Brevinematales</taxon>
        <taxon>Thermospiraceae</taxon>
        <taxon>Thermospira</taxon>
    </lineage>
</organism>
<proteinExistence type="predicted"/>
<protein>
    <submittedName>
        <fullName evidence="2">GAF domain-containing protein</fullName>
    </submittedName>
</protein>
<dbReference type="RefSeq" id="WP_271434589.1">
    <property type="nucleotide sequence ID" value="NZ_CP073355.1"/>
</dbReference>
<dbReference type="Proteomes" id="UP001056539">
    <property type="component" value="Chromosome"/>
</dbReference>
<dbReference type="SMART" id="SM00065">
    <property type="entry name" value="GAF"/>
    <property type="match status" value="1"/>
</dbReference>
<dbReference type="Pfam" id="PF01590">
    <property type="entry name" value="GAF"/>
    <property type="match status" value="1"/>
</dbReference>
<evidence type="ECO:0000313" key="3">
    <source>
        <dbReference type="Proteomes" id="UP001056539"/>
    </source>
</evidence>